<keyword evidence="1" id="KW-0547">Nucleotide-binding</keyword>
<dbReference type="GO" id="GO:0043139">
    <property type="term" value="F:5'-3' DNA helicase activity"/>
    <property type="evidence" value="ECO:0007669"/>
    <property type="project" value="UniProtKB-EC"/>
</dbReference>
<dbReference type="GO" id="GO:0000723">
    <property type="term" value="P:telomere maintenance"/>
    <property type="evidence" value="ECO:0007669"/>
    <property type="project" value="InterPro"/>
</dbReference>
<evidence type="ECO:0000313" key="5">
    <source>
        <dbReference type="Proteomes" id="UP001286313"/>
    </source>
</evidence>
<reference evidence="4" key="1">
    <citation type="submission" date="2023-10" db="EMBL/GenBank/DDBJ databases">
        <title>Genome assemblies of two species of porcelain crab, Petrolisthes cinctipes and Petrolisthes manimaculis (Anomura: Porcellanidae).</title>
        <authorList>
            <person name="Angst P."/>
        </authorList>
    </citation>
    <scope>NUCLEOTIDE SEQUENCE</scope>
    <source>
        <strain evidence="4">PB745_01</strain>
        <tissue evidence="4">Gill</tissue>
    </source>
</reference>
<keyword evidence="1" id="KW-0378">Hydrolase</keyword>
<evidence type="ECO:0000259" key="2">
    <source>
        <dbReference type="Pfam" id="PF05970"/>
    </source>
</evidence>
<sequence length="325" mass="36695">MGGITTIFAGDFRQILPVVPNETEVITIDHCLKNSYIWSRTEKYQLTKNMRVRHSRSGEAQQFADYLLSVGEGREKDVGKCITLPDDMLLPTGSTIIDLCSFIYPDSSAVSADISDISHLAERGTLAPLNKDVEEINKHMIQKLPGEERVYTSIDTVTNPDLAAQYQPEDLHCHRPSAFPDHILRLKLRGPVYVIRNLYPPMICNGTKLLIIRLDSTNAQGKIIDGRYTGEIYYIPRILFITQDDLHGVPFKRLQFPLRLAYAFTINRSHGSTLDIAGGCLRNPVFTHGQLYVLLSRATSRSNIKVLTTRNNTTKKFSTCERKIN</sequence>
<evidence type="ECO:0000256" key="1">
    <source>
        <dbReference type="RuleBase" id="RU363044"/>
    </source>
</evidence>
<dbReference type="PANTHER" id="PTHR10492:SF57">
    <property type="entry name" value="ATP-DEPENDENT DNA HELICASE"/>
    <property type="match status" value="1"/>
</dbReference>
<dbReference type="Pfam" id="PF05970">
    <property type="entry name" value="PIF1"/>
    <property type="match status" value="1"/>
</dbReference>
<name>A0AAE1KP73_PETCI</name>
<dbReference type="InterPro" id="IPR027417">
    <property type="entry name" value="P-loop_NTPase"/>
</dbReference>
<organism evidence="4 5">
    <name type="scientific">Petrolisthes cinctipes</name>
    <name type="common">Flat porcelain crab</name>
    <dbReference type="NCBI Taxonomy" id="88211"/>
    <lineage>
        <taxon>Eukaryota</taxon>
        <taxon>Metazoa</taxon>
        <taxon>Ecdysozoa</taxon>
        <taxon>Arthropoda</taxon>
        <taxon>Crustacea</taxon>
        <taxon>Multicrustacea</taxon>
        <taxon>Malacostraca</taxon>
        <taxon>Eumalacostraca</taxon>
        <taxon>Eucarida</taxon>
        <taxon>Decapoda</taxon>
        <taxon>Pleocyemata</taxon>
        <taxon>Anomura</taxon>
        <taxon>Galatheoidea</taxon>
        <taxon>Porcellanidae</taxon>
        <taxon>Petrolisthes</taxon>
    </lineage>
</organism>
<keyword evidence="1" id="KW-0067">ATP-binding</keyword>
<gene>
    <name evidence="4" type="ORF">Pcinc_016961</name>
</gene>
<dbReference type="GO" id="GO:0006310">
    <property type="term" value="P:DNA recombination"/>
    <property type="evidence" value="ECO:0007669"/>
    <property type="project" value="UniProtKB-KW"/>
</dbReference>
<keyword evidence="1" id="KW-0233">DNA recombination</keyword>
<dbReference type="PANTHER" id="PTHR10492">
    <property type="match status" value="1"/>
</dbReference>
<keyword evidence="1" id="KW-0234">DNA repair</keyword>
<comment type="catalytic activity">
    <reaction evidence="1">
        <text>ATP + H2O = ADP + phosphate + H(+)</text>
        <dbReference type="Rhea" id="RHEA:13065"/>
        <dbReference type="ChEBI" id="CHEBI:15377"/>
        <dbReference type="ChEBI" id="CHEBI:15378"/>
        <dbReference type="ChEBI" id="CHEBI:30616"/>
        <dbReference type="ChEBI" id="CHEBI:43474"/>
        <dbReference type="ChEBI" id="CHEBI:456216"/>
        <dbReference type="EC" id="5.6.2.3"/>
    </reaction>
</comment>
<evidence type="ECO:0000259" key="3">
    <source>
        <dbReference type="Pfam" id="PF21530"/>
    </source>
</evidence>
<protein>
    <recommendedName>
        <fullName evidence="1">ATP-dependent DNA helicase</fullName>
        <ecNumber evidence="1">5.6.2.3</ecNumber>
    </recommendedName>
</protein>
<dbReference type="AlphaFoldDB" id="A0AAE1KP73"/>
<keyword evidence="1" id="KW-0227">DNA damage</keyword>
<dbReference type="Pfam" id="PF21530">
    <property type="entry name" value="Pif1_2B_dom"/>
    <property type="match status" value="1"/>
</dbReference>
<dbReference type="InterPro" id="IPR010285">
    <property type="entry name" value="DNA_helicase_pif1-like_DEAD"/>
</dbReference>
<dbReference type="SUPFAM" id="SSF52540">
    <property type="entry name" value="P-loop containing nucleoside triphosphate hydrolases"/>
    <property type="match status" value="1"/>
</dbReference>
<dbReference type="GO" id="GO:0016787">
    <property type="term" value="F:hydrolase activity"/>
    <property type="evidence" value="ECO:0007669"/>
    <property type="project" value="UniProtKB-KW"/>
</dbReference>
<evidence type="ECO:0000313" key="4">
    <source>
        <dbReference type="EMBL" id="KAK3878377.1"/>
    </source>
</evidence>
<feature type="domain" description="DNA helicase Pif1-like DEAD-box helicase" evidence="2">
    <location>
        <begin position="2"/>
        <end position="77"/>
    </location>
</feature>
<dbReference type="Proteomes" id="UP001286313">
    <property type="component" value="Unassembled WGS sequence"/>
</dbReference>
<dbReference type="EMBL" id="JAWQEG010001559">
    <property type="protein sequence ID" value="KAK3878377.1"/>
    <property type="molecule type" value="Genomic_DNA"/>
</dbReference>
<keyword evidence="1" id="KW-0347">Helicase</keyword>
<feature type="domain" description="DNA helicase Pif1-like 2B" evidence="3">
    <location>
        <begin position="177"/>
        <end position="214"/>
    </location>
</feature>
<keyword evidence="5" id="KW-1185">Reference proteome</keyword>
<comment type="caution">
    <text evidence="4">The sequence shown here is derived from an EMBL/GenBank/DDBJ whole genome shotgun (WGS) entry which is preliminary data.</text>
</comment>
<proteinExistence type="inferred from homology"/>
<dbReference type="EC" id="5.6.2.3" evidence="1"/>
<dbReference type="GO" id="GO:0005524">
    <property type="term" value="F:ATP binding"/>
    <property type="evidence" value="ECO:0007669"/>
    <property type="project" value="UniProtKB-KW"/>
</dbReference>
<dbReference type="GO" id="GO:0006281">
    <property type="term" value="P:DNA repair"/>
    <property type="evidence" value="ECO:0007669"/>
    <property type="project" value="UniProtKB-KW"/>
</dbReference>
<dbReference type="InterPro" id="IPR049163">
    <property type="entry name" value="Pif1-like_2B_dom"/>
</dbReference>
<accession>A0AAE1KP73</accession>
<comment type="similarity">
    <text evidence="1">Belongs to the helicase family.</text>
</comment>
<comment type="cofactor">
    <cofactor evidence="1">
        <name>Mg(2+)</name>
        <dbReference type="ChEBI" id="CHEBI:18420"/>
    </cofactor>
</comment>